<keyword evidence="2" id="KW-1185">Reference proteome</keyword>
<accession>A0A167N8S2</accession>
<protein>
    <submittedName>
        <fullName evidence="1">Uncharacterized protein</fullName>
    </submittedName>
</protein>
<dbReference type="Proteomes" id="UP000077315">
    <property type="component" value="Unassembled WGS sequence"/>
</dbReference>
<sequence>MRLTATGLYNLVEIFHLQFTDELAHPKKIEARYAKTLTTLNGLIDEKKDSSRIYVLRYGKRTRLCHFPLLVSISICLLYSSHNLGSDLQHQPVGQVYELSFFFAGIGS</sequence>
<name>A0A167N8S2_PHYB8</name>
<gene>
    <name evidence="1" type="ORF">PHYBLDRAFT_143605</name>
</gene>
<dbReference type="InParanoid" id="A0A167N8S2"/>
<organism evidence="1 2">
    <name type="scientific">Phycomyces blakesleeanus (strain ATCC 8743b / DSM 1359 / FGSC 10004 / NBRC 33097 / NRRL 1555)</name>
    <dbReference type="NCBI Taxonomy" id="763407"/>
    <lineage>
        <taxon>Eukaryota</taxon>
        <taxon>Fungi</taxon>
        <taxon>Fungi incertae sedis</taxon>
        <taxon>Mucoromycota</taxon>
        <taxon>Mucoromycotina</taxon>
        <taxon>Mucoromycetes</taxon>
        <taxon>Mucorales</taxon>
        <taxon>Phycomycetaceae</taxon>
        <taxon>Phycomyces</taxon>
    </lineage>
</organism>
<dbReference type="AlphaFoldDB" id="A0A167N8S2"/>
<dbReference type="GeneID" id="28991932"/>
<proteinExistence type="predicted"/>
<dbReference type="EMBL" id="KV440977">
    <property type="protein sequence ID" value="OAD75349.1"/>
    <property type="molecule type" value="Genomic_DNA"/>
</dbReference>
<dbReference type="RefSeq" id="XP_018293389.1">
    <property type="nucleotide sequence ID" value="XM_018431026.1"/>
</dbReference>
<evidence type="ECO:0000313" key="2">
    <source>
        <dbReference type="Proteomes" id="UP000077315"/>
    </source>
</evidence>
<reference evidence="2" key="1">
    <citation type="submission" date="2015-06" db="EMBL/GenBank/DDBJ databases">
        <title>Expansion of signal transduction pathways in fungi by whole-genome duplication.</title>
        <authorList>
            <consortium name="DOE Joint Genome Institute"/>
            <person name="Corrochano L.M."/>
            <person name="Kuo A."/>
            <person name="Marcet-Houben M."/>
            <person name="Polaino S."/>
            <person name="Salamov A."/>
            <person name="Villalobos J.M."/>
            <person name="Alvarez M.I."/>
            <person name="Avalos J."/>
            <person name="Benito E.P."/>
            <person name="Benoit I."/>
            <person name="Burger G."/>
            <person name="Camino L.P."/>
            <person name="Canovas D."/>
            <person name="Cerda-Olmedo E."/>
            <person name="Cheng J.-F."/>
            <person name="Dominguez A."/>
            <person name="Elias M."/>
            <person name="Eslava A.P."/>
            <person name="Glaser F."/>
            <person name="Grimwood J."/>
            <person name="Gutierrez G."/>
            <person name="Heitman J."/>
            <person name="Henrissat B."/>
            <person name="Iturriaga E.A."/>
            <person name="Lang B.F."/>
            <person name="Lavin J.L."/>
            <person name="Lee S."/>
            <person name="Li W."/>
            <person name="Lindquist E."/>
            <person name="Lopez-Garcia S."/>
            <person name="Luque E.M."/>
            <person name="Marcos A.T."/>
            <person name="Martin J."/>
            <person name="McCluskey K."/>
            <person name="Medina H.R."/>
            <person name="Miralles-Duran A."/>
            <person name="Miyazaki A."/>
            <person name="Munoz-Torres E."/>
            <person name="Oguiza J.A."/>
            <person name="Ohm R."/>
            <person name="Olmedo M."/>
            <person name="Orejas M."/>
            <person name="Ortiz-Castellanos L."/>
            <person name="Pisabarro A.G."/>
            <person name="Rodriguez-Romero J."/>
            <person name="Ruiz-Herrera J."/>
            <person name="Ruiz-Vazquez R."/>
            <person name="Sanz C."/>
            <person name="Schackwitz W."/>
            <person name="Schmutz J."/>
            <person name="Shahriari M."/>
            <person name="Shelest E."/>
            <person name="Silva-Franco F."/>
            <person name="Soanes D."/>
            <person name="Syed K."/>
            <person name="Tagua V.G."/>
            <person name="Talbot N.J."/>
            <person name="Thon M."/>
            <person name="De vries R.P."/>
            <person name="Wiebenga A."/>
            <person name="Yadav J.S."/>
            <person name="Braun E.L."/>
            <person name="Baker S."/>
            <person name="Garre V."/>
            <person name="Horwitz B."/>
            <person name="Torres-Martinez S."/>
            <person name="Idnurm A."/>
            <person name="Herrera-Estrella A."/>
            <person name="Gabaldon T."/>
            <person name="Grigoriev I.V."/>
        </authorList>
    </citation>
    <scope>NUCLEOTIDE SEQUENCE [LARGE SCALE GENOMIC DNA]</scope>
    <source>
        <strain evidence="2">NRRL 1555(-)</strain>
    </source>
</reference>
<evidence type="ECO:0000313" key="1">
    <source>
        <dbReference type="EMBL" id="OAD75349.1"/>
    </source>
</evidence>
<dbReference type="OrthoDB" id="2286023at2759"/>
<dbReference type="VEuPathDB" id="FungiDB:PHYBLDRAFT_143605"/>